<dbReference type="Proteomes" id="UP000191931">
    <property type="component" value="Unassembled WGS sequence"/>
</dbReference>
<dbReference type="AlphaFoldDB" id="A0A1W1HEZ7"/>
<feature type="domain" description="DUF7686" evidence="1">
    <location>
        <begin position="15"/>
        <end position="83"/>
    </location>
</feature>
<dbReference type="InterPro" id="IPR056130">
    <property type="entry name" value="DUF7713"/>
</dbReference>
<accession>A0A1W1HEZ7</accession>
<sequence>MNQDCYTHSTRDDGDDYFIHDQWKRKYHFKISRFLVPTGMAYEAIEVKEDDSTGYRFNSLYDLGDDQEVAMEEFIKKIKKGLNQRHLKKRGSKWEIGGRDILRGRIEWSEDFPDTAYGKVFIIDGKRITIEQFAEMLEPFEGWGFQFKIVDLFD</sequence>
<dbReference type="InterPro" id="IPR056103">
    <property type="entry name" value="DUF7686"/>
</dbReference>
<dbReference type="Pfam" id="PF24828">
    <property type="entry name" value="DUF7713"/>
    <property type="match status" value="1"/>
</dbReference>
<dbReference type="EMBL" id="FWEV01000174">
    <property type="protein sequence ID" value="SLM30952.1"/>
    <property type="molecule type" value="Genomic_DNA"/>
</dbReference>
<evidence type="ECO:0000259" key="2">
    <source>
        <dbReference type="Pfam" id="PF24828"/>
    </source>
</evidence>
<proteinExistence type="predicted"/>
<name>A0A1W1HEZ7_9BACT</name>
<reference evidence="3 4" key="1">
    <citation type="submission" date="2017-03" db="EMBL/GenBank/DDBJ databases">
        <authorList>
            <person name="Afonso C.L."/>
            <person name="Miller P.J."/>
            <person name="Scott M.A."/>
            <person name="Spackman E."/>
            <person name="Goraichik I."/>
            <person name="Dimitrov K.M."/>
            <person name="Suarez D.L."/>
            <person name="Swayne D.E."/>
        </authorList>
    </citation>
    <scope>NUCLEOTIDE SEQUENCE [LARGE SCALE GENOMIC DNA]</scope>
    <source>
        <strain evidence="3">PRJEB14757</strain>
    </source>
</reference>
<evidence type="ECO:0000313" key="3">
    <source>
        <dbReference type="EMBL" id="SLM30952.1"/>
    </source>
</evidence>
<dbReference type="Pfam" id="PF24735">
    <property type="entry name" value="DUF7686"/>
    <property type="match status" value="1"/>
</dbReference>
<protein>
    <submittedName>
        <fullName evidence="3">Uncharacterized protein</fullName>
    </submittedName>
</protein>
<evidence type="ECO:0000313" key="4">
    <source>
        <dbReference type="Proteomes" id="UP000191931"/>
    </source>
</evidence>
<organism evidence="3 4">
    <name type="scientific">Desulfamplus magnetovallimortis</name>
    <dbReference type="NCBI Taxonomy" id="1246637"/>
    <lineage>
        <taxon>Bacteria</taxon>
        <taxon>Pseudomonadati</taxon>
        <taxon>Thermodesulfobacteriota</taxon>
        <taxon>Desulfobacteria</taxon>
        <taxon>Desulfobacterales</taxon>
        <taxon>Desulfobacteraceae</taxon>
        <taxon>Desulfamplus</taxon>
    </lineage>
</organism>
<dbReference type="RefSeq" id="WP_080809636.1">
    <property type="nucleotide sequence ID" value="NZ_LT828569.1"/>
</dbReference>
<dbReference type="OrthoDB" id="5518208at2"/>
<gene>
    <name evidence="3" type="ORF">MTBBW1_2550006</name>
</gene>
<evidence type="ECO:0000259" key="1">
    <source>
        <dbReference type="Pfam" id="PF24735"/>
    </source>
</evidence>
<feature type="domain" description="DUF7713" evidence="2">
    <location>
        <begin position="86"/>
        <end position="154"/>
    </location>
</feature>
<dbReference type="STRING" id="1246637.MTBBW1_2550006"/>
<keyword evidence="4" id="KW-1185">Reference proteome</keyword>